<keyword evidence="3" id="KW-1185">Reference proteome</keyword>
<dbReference type="EMBL" id="RKHL01000001">
    <property type="protein sequence ID" value="ROR82590.1"/>
    <property type="molecule type" value="Genomic_DNA"/>
</dbReference>
<dbReference type="Proteomes" id="UP000266915">
    <property type="component" value="Unassembled WGS sequence"/>
</dbReference>
<name>A0A3N2C583_9MICO</name>
<protein>
    <submittedName>
        <fullName evidence="2">Uncharacterized protein</fullName>
    </submittedName>
</protein>
<accession>A0A3N2C583</accession>
<evidence type="ECO:0000313" key="3">
    <source>
        <dbReference type="Proteomes" id="UP000266915"/>
    </source>
</evidence>
<organism evidence="2 3">
    <name type="scientific">Plantibacter flavus</name>
    <dbReference type="NCBI Taxonomy" id="150123"/>
    <lineage>
        <taxon>Bacteria</taxon>
        <taxon>Bacillati</taxon>
        <taxon>Actinomycetota</taxon>
        <taxon>Actinomycetes</taxon>
        <taxon>Micrococcales</taxon>
        <taxon>Microbacteriaceae</taxon>
        <taxon>Plantibacter</taxon>
    </lineage>
</organism>
<dbReference type="AlphaFoldDB" id="A0A3N2C583"/>
<reference evidence="2 3" key="1">
    <citation type="submission" date="2018-11" db="EMBL/GenBank/DDBJ databases">
        <title>Sequencing the genomes of 1000 actinobacteria strains.</title>
        <authorList>
            <person name="Klenk H.-P."/>
        </authorList>
    </citation>
    <scope>NUCLEOTIDE SEQUENCE [LARGE SCALE GENOMIC DNA]</scope>
    <source>
        <strain evidence="2 3">DSM 14012</strain>
    </source>
</reference>
<feature type="compositionally biased region" description="Basic and acidic residues" evidence="1">
    <location>
        <begin position="98"/>
        <end position="107"/>
    </location>
</feature>
<evidence type="ECO:0000256" key="1">
    <source>
        <dbReference type="SAM" id="MobiDB-lite"/>
    </source>
</evidence>
<evidence type="ECO:0000313" key="2">
    <source>
        <dbReference type="EMBL" id="ROR82590.1"/>
    </source>
</evidence>
<proteinExistence type="predicted"/>
<comment type="caution">
    <text evidence="2">The sequence shown here is derived from an EMBL/GenBank/DDBJ whole genome shotgun (WGS) entry which is preliminary data.</text>
</comment>
<sequence>MVKRLSKIKQLEYRLASRDIRTYVRHMTRPHPIRLDHDTWLVMRNDPVIPKAVIERRRDRGGADAYFVIAWDIDPLKRVLMSVQPSLERADALVRYDVPRTASDRDGPPNGLKATPR</sequence>
<gene>
    <name evidence="2" type="ORF">EDD42_2681</name>
</gene>
<feature type="region of interest" description="Disordered" evidence="1">
    <location>
        <begin position="98"/>
        <end position="117"/>
    </location>
</feature>